<dbReference type="RefSeq" id="WP_207339994.1">
    <property type="nucleotide sequence ID" value="NZ_CP074405.1"/>
</dbReference>
<reference evidence="1 2" key="1">
    <citation type="submission" date="2021-05" db="EMBL/GenBank/DDBJ databases">
        <title>Novel species in genus Cellulomonas.</title>
        <authorList>
            <person name="Zhang G."/>
        </authorList>
    </citation>
    <scope>NUCLEOTIDE SEQUENCE [LARGE SCALE GENOMIC DNA]</scope>
    <source>
        <strain evidence="2">zg-ZUI222</strain>
    </source>
</reference>
<dbReference type="Proteomes" id="UP000677804">
    <property type="component" value="Chromosome"/>
</dbReference>
<protein>
    <submittedName>
        <fullName evidence="1">Uncharacterized protein</fullName>
    </submittedName>
</protein>
<keyword evidence="2" id="KW-1185">Reference proteome</keyword>
<sequence length="96" mass="10715">MPEDDQVPNRYRERLGRALPRAHRQAELVGRAFARVDRAMAAGAWDSPLAQTFYDGCVEAQHSATVSAGGCVDDMELRHRREPALVPRDDRSARPS</sequence>
<gene>
    <name evidence="1" type="ORF">KG103_18315</name>
</gene>
<organism evidence="1 2">
    <name type="scientific">Cellulomonas wangleii</name>
    <dbReference type="NCBI Taxonomy" id="2816956"/>
    <lineage>
        <taxon>Bacteria</taxon>
        <taxon>Bacillati</taxon>
        <taxon>Actinomycetota</taxon>
        <taxon>Actinomycetes</taxon>
        <taxon>Micrococcales</taxon>
        <taxon>Cellulomonadaceae</taxon>
        <taxon>Cellulomonas</taxon>
    </lineage>
</organism>
<dbReference type="EMBL" id="CP074405">
    <property type="protein sequence ID" value="QVI62328.1"/>
    <property type="molecule type" value="Genomic_DNA"/>
</dbReference>
<proteinExistence type="predicted"/>
<name>A0ABX8D5K1_9CELL</name>
<evidence type="ECO:0000313" key="1">
    <source>
        <dbReference type="EMBL" id="QVI62328.1"/>
    </source>
</evidence>
<accession>A0ABX8D5K1</accession>
<evidence type="ECO:0000313" key="2">
    <source>
        <dbReference type="Proteomes" id="UP000677804"/>
    </source>
</evidence>